<accession>A0A853BR95</accession>
<protein>
    <submittedName>
        <fullName evidence="5">Diadenosine tetraphosphate (Ap4A) HIT family hydrolase</fullName>
    </submittedName>
</protein>
<dbReference type="InterPro" id="IPR036265">
    <property type="entry name" value="HIT-like_sf"/>
</dbReference>
<dbReference type="EMBL" id="JACCFO010000001">
    <property type="protein sequence ID" value="NYI97918.1"/>
    <property type="molecule type" value="Genomic_DNA"/>
</dbReference>
<feature type="short sequence motif" description="Histidine triad motif" evidence="2 3">
    <location>
        <begin position="70"/>
        <end position="74"/>
    </location>
</feature>
<dbReference type="PANTHER" id="PTHR46648:SF1">
    <property type="entry name" value="ADENOSINE 5'-MONOPHOSPHORAMIDASE HNT1"/>
    <property type="match status" value="1"/>
</dbReference>
<gene>
    <name evidence="5" type="ORF">HNR12_004195</name>
</gene>
<sequence length="117" mass="12461">MAARPAVPGHVLVVPREHVSGLELLDEELGARMWAAAHRIARALRRSELRCAGVNLFLADGRAASQEVFHAHLHVLPRFADDGFRVEARWGAPERGELDTGAAAVRAGLAALAAEGG</sequence>
<dbReference type="InterPro" id="IPR001310">
    <property type="entry name" value="Histidine_triad_HIT"/>
</dbReference>
<dbReference type="AlphaFoldDB" id="A0A853BR95"/>
<evidence type="ECO:0000256" key="1">
    <source>
        <dbReference type="PIRSR" id="PIRSR601310-1"/>
    </source>
</evidence>
<dbReference type="Gene3D" id="3.30.428.10">
    <property type="entry name" value="HIT-like"/>
    <property type="match status" value="1"/>
</dbReference>
<keyword evidence="6" id="KW-1185">Reference proteome</keyword>
<name>A0A853BR95_9ACTN</name>
<proteinExistence type="predicted"/>
<feature type="active site" description="Tele-AMP-histidine intermediate" evidence="1">
    <location>
        <position position="72"/>
    </location>
</feature>
<organism evidence="5 6">
    <name type="scientific">Streptomonospora nanhaiensis</name>
    <dbReference type="NCBI Taxonomy" id="1323731"/>
    <lineage>
        <taxon>Bacteria</taxon>
        <taxon>Bacillati</taxon>
        <taxon>Actinomycetota</taxon>
        <taxon>Actinomycetes</taxon>
        <taxon>Streptosporangiales</taxon>
        <taxon>Nocardiopsidaceae</taxon>
        <taxon>Streptomonospora</taxon>
    </lineage>
</organism>
<dbReference type="Pfam" id="PF01230">
    <property type="entry name" value="HIT"/>
    <property type="match status" value="1"/>
</dbReference>
<dbReference type="Proteomes" id="UP000575985">
    <property type="component" value="Unassembled WGS sequence"/>
</dbReference>
<evidence type="ECO:0000259" key="4">
    <source>
        <dbReference type="PROSITE" id="PS51084"/>
    </source>
</evidence>
<comment type="caution">
    <text evidence="5">The sequence shown here is derived from an EMBL/GenBank/DDBJ whole genome shotgun (WGS) entry which is preliminary data.</text>
</comment>
<dbReference type="SUPFAM" id="SSF54197">
    <property type="entry name" value="HIT-like"/>
    <property type="match status" value="1"/>
</dbReference>
<evidence type="ECO:0000256" key="2">
    <source>
        <dbReference type="PIRSR" id="PIRSR601310-3"/>
    </source>
</evidence>
<keyword evidence="5" id="KW-0378">Hydrolase</keyword>
<evidence type="ECO:0000313" key="6">
    <source>
        <dbReference type="Proteomes" id="UP000575985"/>
    </source>
</evidence>
<feature type="domain" description="HIT" evidence="4">
    <location>
        <begin position="1"/>
        <end position="85"/>
    </location>
</feature>
<evidence type="ECO:0000313" key="5">
    <source>
        <dbReference type="EMBL" id="NYI97918.1"/>
    </source>
</evidence>
<dbReference type="InterPro" id="IPR011146">
    <property type="entry name" value="HIT-like"/>
</dbReference>
<evidence type="ECO:0000256" key="3">
    <source>
        <dbReference type="PROSITE-ProRule" id="PRU00464"/>
    </source>
</evidence>
<dbReference type="PROSITE" id="PS51084">
    <property type="entry name" value="HIT_2"/>
    <property type="match status" value="1"/>
</dbReference>
<reference evidence="5 6" key="1">
    <citation type="submission" date="2020-07" db="EMBL/GenBank/DDBJ databases">
        <title>Sequencing the genomes of 1000 actinobacteria strains.</title>
        <authorList>
            <person name="Klenk H.-P."/>
        </authorList>
    </citation>
    <scope>NUCLEOTIDE SEQUENCE [LARGE SCALE GENOMIC DNA]</scope>
    <source>
        <strain evidence="5 6">DSM 45927</strain>
    </source>
</reference>
<dbReference type="GO" id="GO:0016787">
    <property type="term" value="F:hydrolase activity"/>
    <property type="evidence" value="ECO:0007669"/>
    <property type="project" value="UniProtKB-KW"/>
</dbReference>
<dbReference type="GO" id="GO:0009117">
    <property type="term" value="P:nucleotide metabolic process"/>
    <property type="evidence" value="ECO:0007669"/>
    <property type="project" value="TreeGrafter"/>
</dbReference>
<dbReference type="PANTHER" id="PTHR46648">
    <property type="entry name" value="HIT FAMILY PROTEIN 1"/>
    <property type="match status" value="1"/>
</dbReference>